<organism evidence="1 2">
    <name type="scientific">Owenia fusiformis</name>
    <name type="common">Polychaete worm</name>
    <dbReference type="NCBI Taxonomy" id="6347"/>
    <lineage>
        <taxon>Eukaryota</taxon>
        <taxon>Metazoa</taxon>
        <taxon>Spiralia</taxon>
        <taxon>Lophotrochozoa</taxon>
        <taxon>Annelida</taxon>
        <taxon>Polychaeta</taxon>
        <taxon>Sedentaria</taxon>
        <taxon>Canalipalpata</taxon>
        <taxon>Sabellida</taxon>
        <taxon>Oweniida</taxon>
        <taxon>Oweniidae</taxon>
        <taxon>Owenia</taxon>
    </lineage>
</organism>
<accession>A0A8J1XTJ8</accession>
<reference evidence="1" key="1">
    <citation type="submission" date="2022-03" db="EMBL/GenBank/DDBJ databases">
        <authorList>
            <person name="Martin C."/>
        </authorList>
    </citation>
    <scope>NUCLEOTIDE SEQUENCE</scope>
</reference>
<sequence>MKTNLIYMQCLFSLIAVMGSADDLVLTGVISAGSMDIVELYTPIDIPDLGRYRIEVTNTGVSNLVKTFRFIPEFFIPAGSFIYVSKRSTLSGFFGCYTVFFYKTSSISFVGDDEAVTIYKDGKVHDRYGDIVEVSSSPQYSWNYRMGWAHRKNNTGPDGDFVERNWDSHASVFSNTNDNWHDSNLPYPLATFGKHFVY</sequence>
<gene>
    <name evidence="1" type="ORF">OFUS_LOCUS20669</name>
</gene>
<evidence type="ECO:0000313" key="2">
    <source>
        <dbReference type="Proteomes" id="UP000749559"/>
    </source>
</evidence>
<keyword evidence="2" id="KW-1185">Reference proteome</keyword>
<proteinExistence type="predicted"/>
<protein>
    <submittedName>
        <fullName evidence="1">Uncharacterized protein</fullName>
    </submittedName>
</protein>
<evidence type="ECO:0000313" key="1">
    <source>
        <dbReference type="EMBL" id="CAH1796235.1"/>
    </source>
</evidence>
<comment type="caution">
    <text evidence="1">The sequence shown here is derived from an EMBL/GenBank/DDBJ whole genome shotgun (WGS) entry which is preliminary data.</text>
</comment>
<dbReference type="AlphaFoldDB" id="A0A8J1XTJ8"/>
<name>A0A8J1XTJ8_OWEFU</name>
<dbReference type="Proteomes" id="UP000749559">
    <property type="component" value="Unassembled WGS sequence"/>
</dbReference>
<dbReference type="EMBL" id="CAIIXF020000010">
    <property type="protein sequence ID" value="CAH1796235.1"/>
    <property type="molecule type" value="Genomic_DNA"/>
</dbReference>